<protein>
    <submittedName>
        <fullName evidence="2">Uncharacterized protein</fullName>
    </submittedName>
</protein>
<name>A0AAV7VFP0_PLEWA</name>
<feature type="region of interest" description="Disordered" evidence="1">
    <location>
        <begin position="28"/>
        <end position="54"/>
    </location>
</feature>
<reference evidence="2" key="1">
    <citation type="journal article" date="2022" name="bioRxiv">
        <title>Sequencing and chromosome-scale assembly of the giantPleurodeles waltlgenome.</title>
        <authorList>
            <person name="Brown T."/>
            <person name="Elewa A."/>
            <person name="Iarovenko S."/>
            <person name="Subramanian E."/>
            <person name="Araus A.J."/>
            <person name="Petzold A."/>
            <person name="Susuki M."/>
            <person name="Suzuki K.-i.T."/>
            <person name="Hayashi T."/>
            <person name="Toyoda A."/>
            <person name="Oliveira C."/>
            <person name="Osipova E."/>
            <person name="Leigh N.D."/>
            <person name="Simon A."/>
            <person name="Yun M.H."/>
        </authorList>
    </citation>
    <scope>NUCLEOTIDE SEQUENCE</scope>
    <source>
        <strain evidence="2">20211129_DDA</strain>
        <tissue evidence="2">Liver</tissue>
    </source>
</reference>
<dbReference type="EMBL" id="JANPWB010000003">
    <property type="protein sequence ID" value="KAJ1199716.1"/>
    <property type="molecule type" value="Genomic_DNA"/>
</dbReference>
<organism evidence="2 3">
    <name type="scientific">Pleurodeles waltl</name>
    <name type="common">Iberian ribbed newt</name>
    <dbReference type="NCBI Taxonomy" id="8319"/>
    <lineage>
        <taxon>Eukaryota</taxon>
        <taxon>Metazoa</taxon>
        <taxon>Chordata</taxon>
        <taxon>Craniata</taxon>
        <taxon>Vertebrata</taxon>
        <taxon>Euteleostomi</taxon>
        <taxon>Amphibia</taxon>
        <taxon>Batrachia</taxon>
        <taxon>Caudata</taxon>
        <taxon>Salamandroidea</taxon>
        <taxon>Salamandridae</taxon>
        <taxon>Pleurodelinae</taxon>
        <taxon>Pleurodeles</taxon>
    </lineage>
</organism>
<evidence type="ECO:0000313" key="2">
    <source>
        <dbReference type="EMBL" id="KAJ1199716.1"/>
    </source>
</evidence>
<accession>A0AAV7VFP0</accession>
<dbReference type="Proteomes" id="UP001066276">
    <property type="component" value="Chromosome 2_1"/>
</dbReference>
<gene>
    <name evidence="2" type="ORF">NDU88_003549</name>
</gene>
<evidence type="ECO:0000313" key="3">
    <source>
        <dbReference type="Proteomes" id="UP001066276"/>
    </source>
</evidence>
<sequence>MRHLALRHACWGAARGGGRELRKAGALEPRRPGDWGQHFGMGMTLPSRRGGNENCRESREELGAVKEKDEKRLCLSLPVGASLLPRACLSPTLLAAKEGGQ</sequence>
<evidence type="ECO:0000256" key="1">
    <source>
        <dbReference type="SAM" id="MobiDB-lite"/>
    </source>
</evidence>
<keyword evidence="3" id="KW-1185">Reference proteome</keyword>
<dbReference type="AlphaFoldDB" id="A0AAV7VFP0"/>
<comment type="caution">
    <text evidence="2">The sequence shown here is derived from an EMBL/GenBank/DDBJ whole genome shotgun (WGS) entry which is preliminary data.</text>
</comment>
<proteinExistence type="predicted"/>